<comment type="caution">
    <text evidence="1">The sequence shown here is derived from an EMBL/GenBank/DDBJ whole genome shotgun (WGS) entry which is preliminary data.</text>
</comment>
<proteinExistence type="predicted"/>
<dbReference type="Proteomes" id="UP001153269">
    <property type="component" value="Unassembled WGS sequence"/>
</dbReference>
<evidence type="ECO:0000313" key="1">
    <source>
        <dbReference type="EMBL" id="CAB1454084.1"/>
    </source>
</evidence>
<dbReference type="EMBL" id="CADEAL010004198">
    <property type="protein sequence ID" value="CAB1454084.1"/>
    <property type="molecule type" value="Genomic_DNA"/>
</dbReference>
<reference evidence="1" key="1">
    <citation type="submission" date="2020-03" db="EMBL/GenBank/DDBJ databases">
        <authorList>
            <person name="Weist P."/>
        </authorList>
    </citation>
    <scope>NUCLEOTIDE SEQUENCE</scope>
</reference>
<evidence type="ECO:0000313" key="2">
    <source>
        <dbReference type="Proteomes" id="UP001153269"/>
    </source>
</evidence>
<sequence length="104" mass="10734">MCNVLRDVVGQLSASPAVTGPIHNSTIQLYSDLTAACPPLQPGQTPGCPAPACPGPLLSAHPTPLSPAPHCICTAHLSPTLLLDLLVADSLQRVSRINPILETV</sequence>
<keyword evidence="2" id="KW-1185">Reference proteome</keyword>
<accession>A0A9N7VP93</accession>
<organism evidence="1 2">
    <name type="scientific">Pleuronectes platessa</name>
    <name type="common">European plaice</name>
    <dbReference type="NCBI Taxonomy" id="8262"/>
    <lineage>
        <taxon>Eukaryota</taxon>
        <taxon>Metazoa</taxon>
        <taxon>Chordata</taxon>
        <taxon>Craniata</taxon>
        <taxon>Vertebrata</taxon>
        <taxon>Euteleostomi</taxon>
        <taxon>Actinopterygii</taxon>
        <taxon>Neopterygii</taxon>
        <taxon>Teleostei</taxon>
        <taxon>Neoteleostei</taxon>
        <taxon>Acanthomorphata</taxon>
        <taxon>Carangaria</taxon>
        <taxon>Pleuronectiformes</taxon>
        <taxon>Pleuronectoidei</taxon>
        <taxon>Pleuronectidae</taxon>
        <taxon>Pleuronectes</taxon>
    </lineage>
</organism>
<protein>
    <submittedName>
        <fullName evidence="1">Uncharacterized protein</fullName>
    </submittedName>
</protein>
<name>A0A9N7VP93_PLEPL</name>
<gene>
    <name evidence="1" type="ORF">PLEPLA_LOCUS41846</name>
</gene>
<dbReference type="AlphaFoldDB" id="A0A9N7VP93"/>